<protein>
    <submittedName>
        <fullName evidence="1">Uncharacterized protein</fullName>
    </submittedName>
</protein>
<organism evidence="1 2">
    <name type="scientific">Shinella fusca</name>
    <dbReference type="NCBI Taxonomy" id="544480"/>
    <lineage>
        <taxon>Bacteria</taxon>
        <taxon>Pseudomonadati</taxon>
        <taxon>Pseudomonadota</taxon>
        <taxon>Alphaproteobacteria</taxon>
        <taxon>Hyphomicrobiales</taxon>
        <taxon>Rhizobiaceae</taxon>
        <taxon>Shinella</taxon>
    </lineage>
</organism>
<gene>
    <name evidence="1" type="ORF">HNQ66_001318</name>
</gene>
<evidence type="ECO:0000313" key="2">
    <source>
        <dbReference type="Proteomes" id="UP000535406"/>
    </source>
</evidence>
<dbReference type="EMBL" id="JACHIK010000003">
    <property type="protein sequence ID" value="MBB5041935.1"/>
    <property type="molecule type" value="Genomic_DNA"/>
</dbReference>
<proteinExistence type="predicted"/>
<reference evidence="1 2" key="1">
    <citation type="submission" date="2020-08" db="EMBL/GenBank/DDBJ databases">
        <title>Genomic Encyclopedia of Type Strains, Phase IV (KMG-IV): sequencing the most valuable type-strain genomes for metagenomic binning, comparative biology and taxonomic classification.</title>
        <authorList>
            <person name="Goeker M."/>
        </authorList>
    </citation>
    <scope>NUCLEOTIDE SEQUENCE [LARGE SCALE GENOMIC DNA]</scope>
    <source>
        <strain evidence="1 2">DSM 21319</strain>
    </source>
</reference>
<dbReference type="Proteomes" id="UP000535406">
    <property type="component" value="Unassembled WGS sequence"/>
</dbReference>
<dbReference type="RefSeq" id="WP_184142054.1">
    <property type="nucleotide sequence ID" value="NZ_JACHIK010000003.1"/>
</dbReference>
<comment type="caution">
    <text evidence="1">The sequence shown here is derived from an EMBL/GenBank/DDBJ whole genome shotgun (WGS) entry which is preliminary data.</text>
</comment>
<evidence type="ECO:0000313" key="1">
    <source>
        <dbReference type="EMBL" id="MBB5041935.1"/>
    </source>
</evidence>
<name>A0A7W7YT74_9HYPH</name>
<dbReference type="AlphaFoldDB" id="A0A7W7YT74"/>
<sequence>MADISVTASNVVGGAGAPTKTGTAGATIAAGDVVYLDTTTTGKWQLADSDAASAAARGGTANTGIALNSAAANQPLVVQTSGPITLGSVLTAGTAYYLSGTAGKICPLADVSGGEYYVLLGLAKSATVLDINIQFPGVAASE</sequence>
<keyword evidence="2" id="KW-1185">Reference proteome</keyword>
<accession>A0A7W7YT74</accession>